<evidence type="ECO:0000256" key="5">
    <source>
        <dbReference type="SAM" id="SignalP"/>
    </source>
</evidence>
<organism evidence="8 9">
    <name type="scientific">Galendromus occidentalis</name>
    <name type="common">western predatory mite</name>
    <dbReference type="NCBI Taxonomy" id="34638"/>
    <lineage>
        <taxon>Eukaryota</taxon>
        <taxon>Metazoa</taxon>
        <taxon>Ecdysozoa</taxon>
        <taxon>Arthropoda</taxon>
        <taxon>Chelicerata</taxon>
        <taxon>Arachnida</taxon>
        <taxon>Acari</taxon>
        <taxon>Parasitiformes</taxon>
        <taxon>Mesostigmata</taxon>
        <taxon>Gamasina</taxon>
        <taxon>Phytoseioidea</taxon>
        <taxon>Phytoseiidae</taxon>
        <taxon>Typhlodrominae</taxon>
        <taxon>Galendromus</taxon>
    </lineage>
</organism>
<keyword evidence="8" id="KW-1185">Reference proteome</keyword>
<dbReference type="InterPro" id="IPR003599">
    <property type="entry name" value="Ig_sub"/>
</dbReference>
<evidence type="ECO:0000256" key="2">
    <source>
        <dbReference type="ARBA" id="ARBA00023157"/>
    </source>
</evidence>
<dbReference type="GO" id="GO:0016020">
    <property type="term" value="C:membrane"/>
    <property type="evidence" value="ECO:0007669"/>
    <property type="project" value="UniProtKB-SubCell"/>
</dbReference>
<evidence type="ECO:0000256" key="3">
    <source>
        <dbReference type="SAM" id="MobiDB-lite"/>
    </source>
</evidence>
<dbReference type="InterPro" id="IPR003961">
    <property type="entry name" value="FN3_dom"/>
</dbReference>
<dbReference type="SUPFAM" id="SSF49265">
    <property type="entry name" value="Fibronectin type III"/>
    <property type="match status" value="1"/>
</dbReference>
<gene>
    <name evidence="9" type="primary">LOC100901458</name>
</gene>
<dbReference type="GeneID" id="100901458"/>
<protein>
    <submittedName>
        <fullName evidence="9">Cell adhesion molecule-related/down-regulated by oncogenes-like</fullName>
    </submittedName>
</protein>
<evidence type="ECO:0000313" key="8">
    <source>
        <dbReference type="Proteomes" id="UP000694867"/>
    </source>
</evidence>
<dbReference type="PANTHER" id="PTHR44170">
    <property type="entry name" value="PROTEIN SIDEKICK"/>
    <property type="match status" value="1"/>
</dbReference>
<keyword evidence="4" id="KW-0812">Transmembrane</keyword>
<keyword evidence="4" id="KW-1133">Transmembrane helix</keyword>
<dbReference type="InterPro" id="IPR036179">
    <property type="entry name" value="Ig-like_dom_sf"/>
</dbReference>
<feature type="chain" id="PRO_5042619425" evidence="5">
    <location>
        <begin position="19"/>
        <end position="816"/>
    </location>
</feature>
<keyword evidence="5" id="KW-0732">Signal</keyword>
<dbReference type="PANTHER" id="PTHR44170:SF6">
    <property type="entry name" value="CONTACTIN"/>
    <property type="match status" value="1"/>
</dbReference>
<feature type="compositionally biased region" description="Basic and acidic residues" evidence="3">
    <location>
        <begin position="420"/>
        <end position="438"/>
    </location>
</feature>
<dbReference type="Pfam" id="PF07679">
    <property type="entry name" value="I-set"/>
    <property type="match status" value="1"/>
</dbReference>
<dbReference type="RefSeq" id="XP_003745713.1">
    <property type="nucleotide sequence ID" value="XM_003745665.1"/>
</dbReference>
<dbReference type="KEGG" id="goe:100901458"/>
<keyword evidence="4" id="KW-0472">Membrane</keyword>
<evidence type="ECO:0000256" key="1">
    <source>
        <dbReference type="ARBA" id="ARBA00022737"/>
    </source>
</evidence>
<keyword evidence="2" id="KW-1015">Disulfide bond</keyword>
<dbReference type="SMART" id="SM00060">
    <property type="entry name" value="FN3"/>
    <property type="match status" value="2"/>
</dbReference>
<feature type="signal peptide" evidence="5">
    <location>
        <begin position="1"/>
        <end position="18"/>
    </location>
</feature>
<dbReference type="SMART" id="SM00409">
    <property type="entry name" value="IG"/>
    <property type="match status" value="3"/>
</dbReference>
<dbReference type="InterPro" id="IPR036116">
    <property type="entry name" value="FN3_sf"/>
</dbReference>
<dbReference type="Gene3D" id="2.60.40.10">
    <property type="entry name" value="Immunoglobulins"/>
    <property type="match status" value="6"/>
</dbReference>
<reference evidence="9" key="1">
    <citation type="submission" date="2025-08" db="UniProtKB">
        <authorList>
            <consortium name="RefSeq"/>
        </authorList>
    </citation>
    <scope>IDENTIFICATION</scope>
</reference>
<dbReference type="PROSITE" id="PS50853">
    <property type="entry name" value="FN3"/>
    <property type="match status" value="2"/>
</dbReference>
<feature type="transmembrane region" description="Helical" evidence="4">
    <location>
        <begin position="682"/>
        <end position="706"/>
    </location>
</feature>
<feature type="domain" description="Ig-like" evidence="6">
    <location>
        <begin position="241"/>
        <end position="310"/>
    </location>
</feature>
<feature type="domain" description="Ig-like" evidence="6">
    <location>
        <begin position="110"/>
        <end position="208"/>
    </location>
</feature>
<dbReference type="Pfam" id="PF00041">
    <property type="entry name" value="fn3"/>
    <property type="match status" value="1"/>
</dbReference>
<evidence type="ECO:0000256" key="4">
    <source>
        <dbReference type="SAM" id="Phobius"/>
    </source>
</evidence>
<name>A0AAJ6QW17_9ACAR</name>
<dbReference type="InterPro" id="IPR013151">
    <property type="entry name" value="Immunoglobulin_dom"/>
</dbReference>
<dbReference type="Pfam" id="PF00047">
    <property type="entry name" value="ig"/>
    <property type="match status" value="1"/>
</dbReference>
<feature type="domain" description="Fibronectin type-III" evidence="7">
    <location>
        <begin position="544"/>
        <end position="639"/>
    </location>
</feature>
<dbReference type="GO" id="GO:0009653">
    <property type="term" value="P:anatomical structure morphogenesis"/>
    <property type="evidence" value="ECO:0007669"/>
    <property type="project" value="UniProtKB-ARBA"/>
</dbReference>
<feature type="domain" description="Ig-like" evidence="6">
    <location>
        <begin position="314"/>
        <end position="403"/>
    </location>
</feature>
<proteinExistence type="predicted"/>
<dbReference type="InterPro" id="IPR013783">
    <property type="entry name" value="Ig-like_fold"/>
</dbReference>
<dbReference type="Pfam" id="PF13927">
    <property type="entry name" value="Ig_3"/>
    <property type="match status" value="1"/>
</dbReference>
<feature type="region of interest" description="Disordered" evidence="3">
    <location>
        <begin position="415"/>
        <end position="445"/>
    </location>
</feature>
<feature type="domain" description="Ig-like" evidence="6">
    <location>
        <begin position="14"/>
        <end position="107"/>
    </location>
</feature>
<dbReference type="CDD" id="cd00063">
    <property type="entry name" value="FN3"/>
    <property type="match status" value="2"/>
</dbReference>
<feature type="compositionally biased region" description="Basic and acidic residues" evidence="3">
    <location>
        <begin position="650"/>
        <end position="663"/>
    </location>
</feature>
<feature type="domain" description="Fibronectin type-III" evidence="7">
    <location>
        <begin position="441"/>
        <end position="537"/>
    </location>
</feature>
<evidence type="ECO:0000259" key="7">
    <source>
        <dbReference type="PROSITE" id="PS50853"/>
    </source>
</evidence>
<dbReference type="InterPro" id="IPR003598">
    <property type="entry name" value="Ig_sub2"/>
</dbReference>
<dbReference type="GO" id="GO:0030154">
    <property type="term" value="P:cell differentiation"/>
    <property type="evidence" value="ECO:0007669"/>
    <property type="project" value="UniProtKB-ARBA"/>
</dbReference>
<dbReference type="CDD" id="cd00096">
    <property type="entry name" value="Ig"/>
    <property type="match status" value="1"/>
</dbReference>
<keyword evidence="1" id="KW-0677">Repeat</keyword>
<dbReference type="Proteomes" id="UP000694867">
    <property type="component" value="Unplaced"/>
</dbReference>
<accession>A0AAJ6QW17</accession>
<dbReference type="InterPro" id="IPR007110">
    <property type="entry name" value="Ig-like_dom"/>
</dbReference>
<feature type="region of interest" description="Disordered" evidence="3">
    <location>
        <begin position="635"/>
        <end position="670"/>
    </location>
</feature>
<evidence type="ECO:0000313" key="9">
    <source>
        <dbReference type="RefSeq" id="XP_003745713.1"/>
    </source>
</evidence>
<dbReference type="SUPFAM" id="SSF48726">
    <property type="entry name" value="Immunoglobulin"/>
    <property type="match status" value="4"/>
</dbReference>
<sequence>MVPFGFILLVAVAPLCRGAEFSFIREPESEIIEDGHAIFMCEPSQGFATVQWFRDDQELSANSSNVVKISTCGRMHSLEVLETKRSKYRCVIGMKKSPLKLMSKTVEAIPIAIDEFNSLNTSDRRIEVSQGSTAIIPCGPLPRSEPPAVPNVHILKKRKRIVLKLGHRFQVMRSGNVFVRNAQPKDSGEYQCFAENPLTGERREAPFKVHLHVRSQDGEQSQRRNASLVHGPPPRTEAIIGSNVTMECLGDGIPKPQIQWKRMDPSYLPEGRIEGENTLTLLSVTPKHAGVYECLVSNYVTVRARSTLVVLEPPRLKQPEKITYVVENGQSLNLECELSRGEPQPNITWVLNAERLRSHSGRSIFVSEREVFIRKITKQFHEGAYQCFATNSLGSASIQYQVQVISAASQDEAGLSAQDFGRDRENSPSQSRTEDKIRLPSPSKPDIQQISSSAVLITWLVDPAELSVSFFKVQYMVRGGGWETLDVEVNPWQTAYQVDGLQQPLQYRFRLIAVYENDDHRISKASRWVALVEMPEPKRNETPQLTPIVSVSSDSPTSLTVQWKLETQSGDIVDGFILKFRRIDSAGEWTIHRQPRNASRSFTIEHLKAGQHYEVKMAAFNQFGVGNFSTARVARTRDAPTRSPPSVKLVPHDDEQDKLHRNDNGNLGKEMPQRTAFQKHHLIAIAVIGATLGIISLVCLVCAIQYGRNSSGRPSKVDKRLRREAAAYVNDANLNFTPSISTVDLASNSPNSKRFDDDDLTTDDSEDSGSESMKSVSHEEVPRSEKEYALRILTQLYATNGHIVNFDTQSSRVHSV</sequence>
<dbReference type="InterPro" id="IPR013098">
    <property type="entry name" value="Ig_I-set"/>
</dbReference>
<dbReference type="GO" id="GO:0098609">
    <property type="term" value="P:cell-cell adhesion"/>
    <property type="evidence" value="ECO:0007669"/>
    <property type="project" value="TreeGrafter"/>
</dbReference>
<feature type="region of interest" description="Disordered" evidence="3">
    <location>
        <begin position="214"/>
        <end position="234"/>
    </location>
</feature>
<feature type="region of interest" description="Disordered" evidence="3">
    <location>
        <begin position="745"/>
        <end position="782"/>
    </location>
</feature>
<evidence type="ECO:0000259" key="6">
    <source>
        <dbReference type="PROSITE" id="PS50835"/>
    </source>
</evidence>
<feature type="compositionally biased region" description="Acidic residues" evidence="3">
    <location>
        <begin position="757"/>
        <end position="769"/>
    </location>
</feature>
<dbReference type="PROSITE" id="PS50835">
    <property type="entry name" value="IG_LIKE"/>
    <property type="match status" value="4"/>
</dbReference>
<dbReference type="SMART" id="SM00408">
    <property type="entry name" value="IGc2"/>
    <property type="match status" value="3"/>
</dbReference>
<dbReference type="AlphaFoldDB" id="A0AAJ6QW17"/>